<dbReference type="KEGG" id="ncs:NCAS_0A11110"/>
<dbReference type="Pfam" id="PF09783">
    <property type="entry name" value="Vac_ImportDeg"/>
    <property type="match status" value="1"/>
</dbReference>
<dbReference type="HOGENOM" id="CLU_028759_3_0_1"/>
<comment type="similarity">
    <text evidence="1">Belongs to the GID4/VID24 family.</text>
</comment>
<dbReference type="STRING" id="1064592.G0V871"/>
<dbReference type="GO" id="GO:0007039">
    <property type="term" value="P:protein catabolic process in the vacuole"/>
    <property type="evidence" value="ECO:0007669"/>
    <property type="project" value="TreeGrafter"/>
</dbReference>
<dbReference type="eggNOG" id="KOG4635">
    <property type="taxonomic scope" value="Eukaryota"/>
</dbReference>
<dbReference type="InParanoid" id="G0V871"/>
<accession>G0V871</accession>
<protein>
    <submittedName>
        <fullName evidence="2">Uncharacterized protein</fullName>
    </submittedName>
</protein>
<reference key="2">
    <citation type="submission" date="2011-08" db="EMBL/GenBank/DDBJ databases">
        <title>Genome sequence of Naumovozyma castellii.</title>
        <authorList>
            <person name="Gordon J.L."/>
            <person name="Armisen D."/>
            <person name="Proux-Wera E."/>
            <person name="OhEigeartaigh S.S."/>
            <person name="Byrne K.P."/>
            <person name="Wolfe K.H."/>
        </authorList>
    </citation>
    <scope>NUCLEOTIDE SEQUENCE</scope>
    <source>
        <strain>Type strain:CBS 4309</strain>
    </source>
</reference>
<keyword evidence="3" id="KW-1185">Reference proteome</keyword>
<dbReference type="AlphaFoldDB" id="G0V871"/>
<evidence type="ECO:0000313" key="2">
    <source>
        <dbReference type="EMBL" id="CCC67669.1"/>
    </source>
</evidence>
<dbReference type="GO" id="GO:0045721">
    <property type="term" value="P:negative regulation of gluconeogenesis"/>
    <property type="evidence" value="ECO:0007669"/>
    <property type="project" value="TreeGrafter"/>
</dbReference>
<evidence type="ECO:0000256" key="1">
    <source>
        <dbReference type="ARBA" id="ARBA00061469"/>
    </source>
</evidence>
<gene>
    <name evidence="2" type="primary">NCAS0A11110</name>
    <name evidence="2" type="ordered locus">NCAS_0A11110</name>
</gene>
<dbReference type="GO" id="GO:0006623">
    <property type="term" value="P:protein targeting to vacuole"/>
    <property type="evidence" value="ECO:0007669"/>
    <property type="project" value="TreeGrafter"/>
</dbReference>
<dbReference type="EMBL" id="HE576752">
    <property type="protein sequence ID" value="CCC67669.1"/>
    <property type="molecule type" value="Genomic_DNA"/>
</dbReference>
<dbReference type="Proteomes" id="UP000001640">
    <property type="component" value="Chromosome 1"/>
</dbReference>
<dbReference type="OrthoDB" id="62at2759"/>
<dbReference type="GO" id="GO:0005773">
    <property type="term" value="C:vacuole"/>
    <property type="evidence" value="ECO:0007669"/>
    <property type="project" value="GOC"/>
</dbReference>
<dbReference type="PANTHER" id="PTHR14534">
    <property type="entry name" value="VACUOLAR IMPORT AND DEGRADATION PROTEIN 24"/>
    <property type="match status" value="1"/>
</dbReference>
<dbReference type="GeneID" id="96901148"/>
<reference evidence="3" key="1">
    <citation type="journal article" date="2011" name="Proc. Natl. Acad. Sci. U.S.A.">
        <title>Evolutionary erosion of yeast sex chromosomes by mating-type switching accidents.</title>
        <authorList>
            <person name="Gordon J.L."/>
            <person name="Armisen D."/>
            <person name="Proux-Wera E."/>
            <person name="Oheigeartaigh S.S."/>
            <person name="Byrne K.P."/>
            <person name="Wolfe K.H."/>
        </authorList>
    </citation>
    <scope>NUCLEOTIDE SEQUENCE [LARGE SCALE GENOMIC DNA]</scope>
    <source>
        <strain evidence="3">ATCC 76901 / BCRC 22586 / CBS 4309 / NBRC 1992 / NRRL Y-12630</strain>
    </source>
</reference>
<name>G0V871_NAUCA</name>
<evidence type="ECO:0000313" key="3">
    <source>
        <dbReference type="Proteomes" id="UP000001640"/>
    </source>
</evidence>
<organism evidence="2 3">
    <name type="scientific">Naumovozyma castellii</name>
    <name type="common">Yeast</name>
    <name type="synonym">Saccharomyces castellii</name>
    <dbReference type="NCBI Taxonomy" id="27288"/>
    <lineage>
        <taxon>Eukaryota</taxon>
        <taxon>Fungi</taxon>
        <taxon>Dikarya</taxon>
        <taxon>Ascomycota</taxon>
        <taxon>Saccharomycotina</taxon>
        <taxon>Saccharomycetes</taxon>
        <taxon>Saccharomycetales</taxon>
        <taxon>Saccharomycetaceae</taxon>
        <taxon>Naumovozyma</taxon>
    </lineage>
</organism>
<dbReference type="GO" id="GO:0043161">
    <property type="term" value="P:proteasome-mediated ubiquitin-dependent protein catabolic process"/>
    <property type="evidence" value="ECO:0007669"/>
    <property type="project" value="TreeGrafter"/>
</dbReference>
<proteinExistence type="inferred from homology"/>
<dbReference type="InterPro" id="IPR018618">
    <property type="entry name" value="GID4/10-like"/>
</dbReference>
<sequence>MMRLHGTASENYQGSSTSKREIPRLKSLLNGPSIIFKSIFFKDIISPCKILWTPPKATSKRSTEYAKELIHAVERKVNCREETSIRLEKKRIRNEDIFIRARNIPKYCPLWENTLSHYLKPKKRFHGVQVVGPKVYVIKVDLETINFPPFNYNIFNPHLTGRLNIQGFSDTGEDVTTYFEGYSIENDKLGFLSSNWEDHPCLEDLTADDIVDIFHWLKLKPFRRILNKKPVNKRWSKLPLRVLKDIVNETEYQNDGRYVFMKWKERFVIDHAVDDEPVAGITYRGFYYIVHDKFTGEIEGFYHERGTAAFQRLSLQPVETLTNVSSDSFELC</sequence>
<dbReference type="RefSeq" id="XP_003674050.1">
    <property type="nucleotide sequence ID" value="XM_003674002.1"/>
</dbReference>
<dbReference type="GO" id="GO:0034657">
    <property type="term" value="C:GID complex"/>
    <property type="evidence" value="ECO:0007669"/>
    <property type="project" value="TreeGrafter"/>
</dbReference>
<dbReference type="PANTHER" id="PTHR14534:SF3">
    <property type="entry name" value="GID COMPLEX SUBUNIT 4 HOMOLOG"/>
    <property type="match status" value="1"/>
</dbReference>